<dbReference type="EMBL" id="JACYWE010000007">
    <property type="protein sequence ID" value="MBD8507159.1"/>
    <property type="molecule type" value="Genomic_DNA"/>
</dbReference>
<dbReference type="RefSeq" id="WP_192039630.1">
    <property type="nucleotide sequence ID" value="NZ_JACYWE010000007.1"/>
</dbReference>
<dbReference type="InterPro" id="IPR001509">
    <property type="entry name" value="Epimerase_deHydtase"/>
</dbReference>
<protein>
    <submittedName>
        <fullName evidence="2">NAD-dependent epimerase/dehydratase family protein</fullName>
    </submittedName>
</protein>
<reference evidence="2" key="1">
    <citation type="submission" date="2020-09" db="EMBL/GenBank/DDBJ databases">
        <title>Hoyosella lacisalsi sp. nov., a halotolerant actinobacterium isolated from soil of Lake Gudzhirganskoe.</title>
        <authorList>
            <person name="Yang Q."/>
            <person name="Guo P.Y."/>
            <person name="Liu S.W."/>
            <person name="Li F.N."/>
            <person name="Sun C.H."/>
        </authorList>
    </citation>
    <scope>NUCLEOTIDE SEQUENCE</scope>
    <source>
        <strain evidence="2">G463</strain>
    </source>
</reference>
<comment type="caution">
    <text evidence="2">The sequence shown here is derived from an EMBL/GenBank/DDBJ whole genome shotgun (WGS) entry which is preliminary data.</text>
</comment>
<sequence length="360" mass="40233">MIASRILILGCGGYIGSHLLDRVLAIPGVRVTGWDTSSAKIDNHLDHPGFEFHRAHLASPEAIAALEPHIARADVVMNLAAICNPAEYVSHPLRVLHSNLFDTYQVPVLCAQHQKWLIHFSTSEVYGRTIASYLPGNTYDDPDLYELREDSTPLIMGPISNLRWTYASAKQVMERLIHAYHEETGMPYTLVRPLNFFGPRMDYLPGHDGEGTPRVLASFMSALIDGTPMRLVDDGKARRTIVSIEDAVDALMLMLDNPTNAQNQIFNIGNPGNEVTMRELAELMRGIYATITGDDGYRDHPIESVSSLDFYGPGYEDCDRRMPNIENAKIQLGWTPRKNLPDLLRETMTAFHQQYVAQGG</sequence>
<dbReference type="SUPFAM" id="SSF51735">
    <property type="entry name" value="NAD(P)-binding Rossmann-fold domains"/>
    <property type="match status" value="1"/>
</dbReference>
<dbReference type="Proteomes" id="UP000642993">
    <property type="component" value="Unassembled WGS sequence"/>
</dbReference>
<feature type="domain" description="NAD-dependent epimerase/dehydratase" evidence="1">
    <location>
        <begin position="6"/>
        <end position="269"/>
    </location>
</feature>
<gene>
    <name evidence="2" type="ORF">HT102_11725</name>
</gene>
<dbReference type="PANTHER" id="PTHR43245">
    <property type="entry name" value="BIFUNCTIONAL POLYMYXIN RESISTANCE PROTEIN ARNA"/>
    <property type="match status" value="1"/>
</dbReference>
<evidence type="ECO:0000259" key="1">
    <source>
        <dbReference type="Pfam" id="PF01370"/>
    </source>
</evidence>
<dbReference type="PANTHER" id="PTHR43245:SF13">
    <property type="entry name" value="UDP-D-APIOSE_UDP-D-XYLOSE SYNTHASE 2"/>
    <property type="match status" value="1"/>
</dbReference>
<dbReference type="InterPro" id="IPR036291">
    <property type="entry name" value="NAD(P)-bd_dom_sf"/>
</dbReference>
<dbReference type="Gene3D" id="3.40.50.720">
    <property type="entry name" value="NAD(P)-binding Rossmann-like Domain"/>
    <property type="match status" value="1"/>
</dbReference>
<dbReference type="InterPro" id="IPR050177">
    <property type="entry name" value="Lipid_A_modif_metabolic_enz"/>
</dbReference>
<evidence type="ECO:0000313" key="3">
    <source>
        <dbReference type="Proteomes" id="UP000642993"/>
    </source>
</evidence>
<evidence type="ECO:0000313" key="2">
    <source>
        <dbReference type="EMBL" id="MBD8507159.1"/>
    </source>
</evidence>
<organism evidence="2 3">
    <name type="scientific">Lolliginicoccus lacisalsi</name>
    <dbReference type="NCBI Taxonomy" id="2742202"/>
    <lineage>
        <taxon>Bacteria</taxon>
        <taxon>Bacillati</taxon>
        <taxon>Actinomycetota</taxon>
        <taxon>Actinomycetes</taxon>
        <taxon>Mycobacteriales</taxon>
        <taxon>Hoyosellaceae</taxon>
        <taxon>Lolliginicoccus</taxon>
    </lineage>
</organism>
<dbReference type="Pfam" id="PF01370">
    <property type="entry name" value="Epimerase"/>
    <property type="match status" value="1"/>
</dbReference>
<name>A0A927JD60_9ACTN</name>
<proteinExistence type="predicted"/>
<keyword evidence="3" id="KW-1185">Reference proteome</keyword>
<accession>A0A927JD60</accession>
<dbReference type="AlphaFoldDB" id="A0A927JD60"/>